<dbReference type="RefSeq" id="WP_334315622.1">
    <property type="nucleotide sequence ID" value="NZ_CP065938.1"/>
</dbReference>
<accession>A0ABY5Y1U2</accession>
<keyword evidence="4" id="KW-1185">Reference proteome</keyword>
<dbReference type="InterPro" id="IPR011761">
    <property type="entry name" value="ATP-grasp"/>
</dbReference>
<dbReference type="PROSITE" id="PS50975">
    <property type="entry name" value="ATP_GRASP"/>
    <property type="match status" value="1"/>
</dbReference>
<dbReference type="SUPFAM" id="SSF56059">
    <property type="entry name" value="Glutathione synthetase ATP-binding domain-like"/>
    <property type="match status" value="1"/>
</dbReference>
<dbReference type="Proteomes" id="UP001058120">
    <property type="component" value="Chromosome"/>
</dbReference>
<dbReference type="Pfam" id="PF15632">
    <property type="entry name" value="ATPgrasp_Ter"/>
    <property type="match status" value="1"/>
</dbReference>
<keyword evidence="1" id="KW-0067">ATP-binding</keyword>
<keyword evidence="1" id="KW-0547">Nucleotide-binding</keyword>
<reference evidence="3" key="1">
    <citation type="submission" date="2020-12" db="EMBL/GenBank/DDBJ databases">
        <title>Taurinivorans muris gen. nov., sp. nov., fundamental and realized metabolic niche of a ubiquitous sulfidogenic bacterium in the murine intestine.</title>
        <authorList>
            <person name="Ye H."/>
            <person name="Hanson B.T."/>
            <person name="Loy A."/>
        </authorList>
    </citation>
    <scope>NUCLEOTIDE SEQUENCE</scope>
    <source>
        <strain evidence="3">LT0009</strain>
    </source>
</reference>
<feature type="domain" description="ATP-grasp" evidence="2">
    <location>
        <begin position="94"/>
        <end position="283"/>
    </location>
</feature>
<evidence type="ECO:0000313" key="4">
    <source>
        <dbReference type="Proteomes" id="UP001058120"/>
    </source>
</evidence>
<proteinExistence type="predicted"/>
<gene>
    <name evidence="3" type="ORF">JBF11_01500</name>
</gene>
<dbReference type="Gene3D" id="3.30.470.20">
    <property type="entry name" value="ATP-grasp fold, B domain"/>
    <property type="match status" value="1"/>
</dbReference>
<evidence type="ECO:0000256" key="1">
    <source>
        <dbReference type="PROSITE-ProRule" id="PRU00409"/>
    </source>
</evidence>
<protein>
    <submittedName>
        <fullName evidence="3">ATP-grasp domain-containing protein</fullName>
    </submittedName>
</protein>
<organism evidence="3 4">
    <name type="scientific">Taurinivorans muris</name>
    <dbReference type="NCBI Taxonomy" id="2787751"/>
    <lineage>
        <taxon>Bacteria</taxon>
        <taxon>Pseudomonadati</taxon>
        <taxon>Thermodesulfobacteriota</taxon>
        <taxon>Desulfovibrionia</taxon>
        <taxon>Desulfovibrionales</taxon>
        <taxon>Desulfovibrionaceae</taxon>
        <taxon>Taurinivorans</taxon>
    </lineage>
</organism>
<dbReference type="Gene3D" id="3.40.50.20">
    <property type="match status" value="1"/>
</dbReference>
<dbReference type="EMBL" id="CP065938">
    <property type="protein sequence ID" value="UWX06025.1"/>
    <property type="molecule type" value="Genomic_DNA"/>
</dbReference>
<evidence type="ECO:0000313" key="3">
    <source>
        <dbReference type="EMBL" id="UWX06025.1"/>
    </source>
</evidence>
<evidence type="ECO:0000259" key="2">
    <source>
        <dbReference type="PROSITE" id="PS50975"/>
    </source>
</evidence>
<sequence>MMKKINVGVFPCEAENAYELYRSLQYAVRFNVIGLASKVEHCKFEYREIYDGLPYVFEDDFLPSFIDALIAKKIEYIFPTHDSVAEYLKEVEDKLPAKVLCSPLHTAVLCRDKEKLYRFLRNEDFCPEVYALENLVFPSFAKPKIGQGGNFCQFLQSEEDMKLLTRSLDDMLFCEYLPGIELTVDCFTDRKGRLLYAGARTRDVIKQGIAYSSRSYPLSDEIMSILLKLNSSLVLRGLWFCQIKKDACGAWKLLEVSTRIATTMNLTRHKGINLPLLACYDALGYDLDILDNPFLVRISRSLQTKYELSFDYRTVYLDLDDTLIVNEAVNIKMIAFVYQCVNKGKTVVLLTKHEGDVEEYLKKYKIDTALFAKIIHIPDDEKKSLYYEDEKGILIDNLYVERKEALKCGLAVFDVDAIDALLETF</sequence>
<name>A0ABY5Y1U2_9BACT</name>